<evidence type="ECO:0008006" key="4">
    <source>
        <dbReference type="Google" id="ProtNLM"/>
    </source>
</evidence>
<comment type="caution">
    <text evidence="2">The sequence shown here is derived from an EMBL/GenBank/DDBJ whole genome shotgun (WGS) entry which is preliminary data.</text>
</comment>
<keyword evidence="1" id="KW-1133">Transmembrane helix</keyword>
<keyword evidence="3" id="KW-1185">Reference proteome</keyword>
<gene>
    <name evidence="2" type="ORF">DV711_09840</name>
</gene>
<feature type="transmembrane region" description="Helical" evidence="1">
    <location>
        <begin position="63"/>
        <end position="85"/>
    </location>
</feature>
<keyword evidence="1" id="KW-0472">Membrane</keyword>
<evidence type="ECO:0000313" key="2">
    <source>
        <dbReference type="EMBL" id="RDE22855.1"/>
    </source>
</evidence>
<dbReference type="EMBL" id="QQOH01000002">
    <property type="protein sequence ID" value="RDE22855.1"/>
    <property type="molecule type" value="Genomic_DNA"/>
</dbReference>
<dbReference type="Proteomes" id="UP000253769">
    <property type="component" value="Unassembled WGS sequence"/>
</dbReference>
<evidence type="ECO:0000313" key="3">
    <source>
        <dbReference type="Proteomes" id="UP000253769"/>
    </source>
</evidence>
<organism evidence="2 3">
    <name type="scientific">Motiliproteus coralliicola</name>
    <dbReference type="NCBI Taxonomy" id="2283196"/>
    <lineage>
        <taxon>Bacteria</taxon>
        <taxon>Pseudomonadati</taxon>
        <taxon>Pseudomonadota</taxon>
        <taxon>Gammaproteobacteria</taxon>
        <taxon>Oceanospirillales</taxon>
        <taxon>Oceanospirillaceae</taxon>
        <taxon>Motiliproteus</taxon>
    </lineage>
</organism>
<protein>
    <recommendedName>
        <fullName evidence="4">YggT family protein</fullName>
    </recommendedName>
</protein>
<reference evidence="2 3" key="1">
    <citation type="submission" date="2018-07" db="EMBL/GenBank/DDBJ databases">
        <title>Motiliproteus coralliicola sp. nov., a bacterium isolated from Coral.</title>
        <authorList>
            <person name="Wang G."/>
        </authorList>
    </citation>
    <scope>NUCLEOTIDE SEQUENCE [LARGE SCALE GENOMIC DNA]</scope>
    <source>
        <strain evidence="2 3">C34</strain>
    </source>
</reference>
<sequence>MEVKVIYTGTIVVLLAVYLIGIILCLTDDASGKRKQLAASILFWPFTPVIENFINRSLSSREILGLGFLILITLLATILNFMGIIK</sequence>
<keyword evidence="1" id="KW-0812">Transmembrane</keyword>
<proteinExistence type="predicted"/>
<evidence type="ECO:0000256" key="1">
    <source>
        <dbReference type="SAM" id="Phobius"/>
    </source>
</evidence>
<feature type="transmembrane region" description="Helical" evidence="1">
    <location>
        <begin position="6"/>
        <end position="26"/>
    </location>
</feature>
<dbReference type="AlphaFoldDB" id="A0A369WTN2"/>
<accession>A0A369WTN2</accession>
<name>A0A369WTN2_9GAMM</name>